<evidence type="ECO:0000313" key="10">
    <source>
        <dbReference type="Proteomes" id="UP001236507"/>
    </source>
</evidence>
<feature type="transmembrane region" description="Helical" evidence="6">
    <location>
        <begin position="31"/>
        <end position="50"/>
    </location>
</feature>
<dbReference type="InterPro" id="IPR003945">
    <property type="entry name" value="NU5C-like"/>
</dbReference>
<evidence type="ECO:0000256" key="6">
    <source>
        <dbReference type="SAM" id="Phobius"/>
    </source>
</evidence>
<keyword evidence="4 6" id="KW-0472">Membrane</keyword>
<evidence type="ECO:0000256" key="4">
    <source>
        <dbReference type="ARBA" id="ARBA00023136"/>
    </source>
</evidence>
<dbReference type="Pfam" id="PF00662">
    <property type="entry name" value="Proton_antipo_N"/>
    <property type="match status" value="1"/>
</dbReference>
<feature type="transmembrane region" description="Helical" evidence="6">
    <location>
        <begin position="82"/>
        <end position="101"/>
    </location>
</feature>
<evidence type="ECO:0000256" key="2">
    <source>
        <dbReference type="ARBA" id="ARBA00022692"/>
    </source>
</evidence>
<dbReference type="Pfam" id="PF00361">
    <property type="entry name" value="Proton_antipo_M"/>
    <property type="match status" value="1"/>
</dbReference>
<feature type="transmembrane region" description="Helical" evidence="6">
    <location>
        <begin position="136"/>
        <end position="155"/>
    </location>
</feature>
<evidence type="ECO:0000313" key="9">
    <source>
        <dbReference type="EMBL" id="MDI9861443.1"/>
    </source>
</evidence>
<dbReference type="PRINTS" id="PR01434">
    <property type="entry name" value="NADHDHGNASE5"/>
</dbReference>
<feature type="domain" description="NADH-Ubiquinone oxidoreductase (complex I) chain 5 N-terminal" evidence="8">
    <location>
        <begin position="64"/>
        <end position="114"/>
    </location>
</feature>
<feature type="transmembrane region" description="Helical" evidence="6">
    <location>
        <begin position="502"/>
        <end position="520"/>
    </location>
</feature>
<dbReference type="InterPro" id="IPR001750">
    <property type="entry name" value="ND/Mrp_TM"/>
</dbReference>
<name>A0ABT6YCX1_9BACT</name>
<feature type="transmembrane region" description="Helical" evidence="6">
    <location>
        <begin position="6"/>
        <end position="24"/>
    </location>
</feature>
<feature type="transmembrane region" description="Helical" evidence="6">
    <location>
        <begin position="167"/>
        <end position="189"/>
    </location>
</feature>
<proteinExistence type="predicted"/>
<evidence type="ECO:0000256" key="1">
    <source>
        <dbReference type="ARBA" id="ARBA00004127"/>
    </source>
</evidence>
<evidence type="ECO:0000256" key="5">
    <source>
        <dbReference type="RuleBase" id="RU000320"/>
    </source>
</evidence>
<reference evidence="9 10" key="1">
    <citation type="submission" date="2023-05" db="EMBL/GenBank/DDBJ databases">
        <title>Novel species of genus Flectobacillus isolated from stream in China.</title>
        <authorList>
            <person name="Lu H."/>
        </authorList>
    </citation>
    <scope>NUCLEOTIDE SEQUENCE [LARGE SCALE GENOMIC DNA]</scope>
    <source>
        <strain evidence="9 10">KCTC 42575</strain>
    </source>
</reference>
<evidence type="ECO:0000259" key="7">
    <source>
        <dbReference type="Pfam" id="PF00361"/>
    </source>
</evidence>
<gene>
    <name evidence="9" type="primary">nuoL</name>
    <name evidence="9" type="ORF">QM524_19645</name>
</gene>
<sequence>MTPATLFWFILLTPLAGFAIALGLGKSRKDIVGWITSGLSVLNLLLTIRLNRSVALPTNLHVEWFKIGQIDFTFGFLFDSKALMMLLLVNFIAFLVQIFSMEYMENDPAKHRYFAFLQLFVFSMLGIIMTDNLLGIYAFWELVGLSSYLLIGFWYQKTSATQAAKKAFLVNRVGDLGFLLGIFMVYHYWGSLSFAVLGQTPANLTPEVATITGLLLFCGCVGKSAQFPLHTWLPDAMEGPTPVSALIHAATMVAAGIFLLARVQPVFTDVAFMVIAGVGCTTMLLGSIYAIFQTDIKKTLAYSTISQLGLMLIGLGTATSLFHLLTHAFFKAGLFLAAGSVIHALHHASHHHDFDAQDMRLMGGLRKKLPVTFITFIIFAASLAGLPLFSGFLSKDAILANLFHLAEMNSYFKIIGIFTFVGIVMTAFYMFRQVWQVFMGEFRAENVTFEHIHEGSFKITWPLVLLAILSLGFVFAINPFHADHAWFWHFIDKDFHLPTSSWIGYASVASAGLGIAFGYLTRNRAFTFQLPTFDGLYHLLFVKTTMLLARFFQYADTNWVDGLVNQIAFIQKTIARAVAWVDAKIVDGGVGFVVRWIGIIGKMTRAVQNGKVQLYVFAALMGLLGLIFFFIY</sequence>
<dbReference type="PANTHER" id="PTHR42829:SF2">
    <property type="entry name" value="NADH-UBIQUINONE OXIDOREDUCTASE CHAIN 5"/>
    <property type="match status" value="1"/>
</dbReference>
<dbReference type="EMBL" id="JASHIF010000019">
    <property type="protein sequence ID" value="MDI9861443.1"/>
    <property type="molecule type" value="Genomic_DNA"/>
</dbReference>
<feature type="transmembrane region" description="Helical" evidence="6">
    <location>
        <begin position="113"/>
        <end position="130"/>
    </location>
</feature>
<dbReference type="PANTHER" id="PTHR42829">
    <property type="entry name" value="NADH-UBIQUINONE OXIDOREDUCTASE CHAIN 5"/>
    <property type="match status" value="1"/>
</dbReference>
<feature type="transmembrane region" description="Helical" evidence="6">
    <location>
        <begin position="245"/>
        <end position="264"/>
    </location>
</feature>
<keyword evidence="3 6" id="KW-1133">Transmembrane helix</keyword>
<feature type="transmembrane region" description="Helical" evidence="6">
    <location>
        <begin position="299"/>
        <end position="322"/>
    </location>
</feature>
<keyword evidence="10" id="KW-1185">Reference proteome</keyword>
<protein>
    <submittedName>
        <fullName evidence="9">NADH-quinone oxidoreductase subunit L</fullName>
    </submittedName>
</protein>
<dbReference type="NCBIfam" id="TIGR01974">
    <property type="entry name" value="NDH_I_L"/>
    <property type="match status" value="1"/>
</dbReference>
<dbReference type="InterPro" id="IPR018393">
    <property type="entry name" value="NADHpl_OxRdtase_5_subgr"/>
</dbReference>
<feature type="transmembrane region" description="Helical" evidence="6">
    <location>
        <begin position="612"/>
        <end position="631"/>
    </location>
</feature>
<dbReference type="Proteomes" id="UP001236507">
    <property type="component" value="Unassembled WGS sequence"/>
</dbReference>
<dbReference type="RefSeq" id="WP_283345844.1">
    <property type="nucleotide sequence ID" value="NZ_JASHIF010000019.1"/>
</dbReference>
<comment type="caution">
    <text evidence="9">The sequence shown here is derived from an EMBL/GenBank/DDBJ whole genome shotgun (WGS) entry which is preliminary data.</text>
</comment>
<dbReference type="Gene3D" id="1.20.5.2700">
    <property type="match status" value="1"/>
</dbReference>
<keyword evidence="2 5" id="KW-0812">Transmembrane</keyword>
<organism evidence="9 10">
    <name type="scientific">Flectobacillus roseus</name>
    <dbReference type="NCBI Taxonomy" id="502259"/>
    <lineage>
        <taxon>Bacteria</taxon>
        <taxon>Pseudomonadati</taxon>
        <taxon>Bacteroidota</taxon>
        <taxon>Cytophagia</taxon>
        <taxon>Cytophagales</taxon>
        <taxon>Flectobacillaceae</taxon>
        <taxon>Flectobacillus</taxon>
    </lineage>
</organism>
<comment type="subcellular location">
    <subcellularLocation>
        <location evidence="1">Endomembrane system</location>
        <topology evidence="1">Multi-pass membrane protein</topology>
    </subcellularLocation>
    <subcellularLocation>
        <location evidence="5">Membrane</location>
        <topology evidence="5">Multi-pass membrane protein</topology>
    </subcellularLocation>
</comment>
<feature type="transmembrane region" description="Helical" evidence="6">
    <location>
        <begin position="270"/>
        <end position="292"/>
    </location>
</feature>
<feature type="transmembrane region" description="Helical" evidence="6">
    <location>
        <begin position="369"/>
        <end position="390"/>
    </location>
</feature>
<feature type="transmembrane region" description="Helical" evidence="6">
    <location>
        <begin position="459"/>
        <end position="482"/>
    </location>
</feature>
<feature type="transmembrane region" description="Helical" evidence="6">
    <location>
        <begin position="410"/>
        <end position="431"/>
    </location>
</feature>
<dbReference type="NCBIfam" id="NF005141">
    <property type="entry name" value="PRK06590.1"/>
    <property type="match status" value="1"/>
</dbReference>
<dbReference type="InterPro" id="IPR001516">
    <property type="entry name" value="Proton_antipo_N"/>
</dbReference>
<evidence type="ECO:0000259" key="8">
    <source>
        <dbReference type="Pfam" id="PF00662"/>
    </source>
</evidence>
<accession>A0ABT6YCX1</accession>
<feature type="domain" description="NADH:quinone oxidoreductase/Mrp antiporter transmembrane" evidence="7">
    <location>
        <begin position="131"/>
        <end position="407"/>
    </location>
</feature>
<evidence type="ECO:0000256" key="3">
    <source>
        <dbReference type="ARBA" id="ARBA00022989"/>
    </source>
</evidence>